<name>A0A0F9J2H6_9ZZZZ</name>
<gene>
    <name evidence="1" type="ORF">LCGC14_1583060</name>
</gene>
<comment type="caution">
    <text evidence="1">The sequence shown here is derived from an EMBL/GenBank/DDBJ whole genome shotgun (WGS) entry which is preliminary data.</text>
</comment>
<dbReference type="AlphaFoldDB" id="A0A0F9J2H6"/>
<protein>
    <submittedName>
        <fullName evidence="1">Uncharacterized protein</fullName>
    </submittedName>
</protein>
<sequence>MRKPRPSLGFENRTGAVNVSPFSIGADALIEVWIYEMVMVVVTTPITSPRIQCRNSTVTG</sequence>
<proteinExistence type="predicted"/>
<dbReference type="EMBL" id="LAZR01012479">
    <property type="protein sequence ID" value="KKM26609.1"/>
    <property type="molecule type" value="Genomic_DNA"/>
</dbReference>
<organism evidence="1">
    <name type="scientific">marine sediment metagenome</name>
    <dbReference type="NCBI Taxonomy" id="412755"/>
    <lineage>
        <taxon>unclassified sequences</taxon>
        <taxon>metagenomes</taxon>
        <taxon>ecological metagenomes</taxon>
    </lineage>
</organism>
<reference evidence="1" key="1">
    <citation type="journal article" date="2015" name="Nature">
        <title>Complex archaea that bridge the gap between prokaryotes and eukaryotes.</title>
        <authorList>
            <person name="Spang A."/>
            <person name="Saw J.H."/>
            <person name="Jorgensen S.L."/>
            <person name="Zaremba-Niedzwiedzka K."/>
            <person name="Martijn J."/>
            <person name="Lind A.E."/>
            <person name="van Eijk R."/>
            <person name="Schleper C."/>
            <person name="Guy L."/>
            <person name="Ettema T.J."/>
        </authorList>
    </citation>
    <scope>NUCLEOTIDE SEQUENCE</scope>
</reference>
<evidence type="ECO:0000313" key="1">
    <source>
        <dbReference type="EMBL" id="KKM26609.1"/>
    </source>
</evidence>
<accession>A0A0F9J2H6</accession>